<organism evidence="1 2">
    <name type="scientific">Vitrella brassicaformis (strain CCMP3155)</name>
    <dbReference type="NCBI Taxonomy" id="1169540"/>
    <lineage>
        <taxon>Eukaryota</taxon>
        <taxon>Sar</taxon>
        <taxon>Alveolata</taxon>
        <taxon>Colpodellida</taxon>
        <taxon>Vitrellaceae</taxon>
        <taxon>Vitrella</taxon>
    </lineage>
</organism>
<reference evidence="1 2" key="1">
    <citation type="submission" date="2014-11" db="EMBL/GenBank/DDBJ databases">
        <authorList>
            <person name="Zhu J."/>
            <person name="Qi W."/>
            <person name="Song R."/>
        </authorList>
    </citation>
    <scope>NUCLEOTIDE SEQUENCE [LARGE SCALE GENOMIC DNA]</scope>
</reference>
<keyword evidence="2" id="KW-1185">Reference proteome</keyword>
<dbReference type="AlphaFoldDB" id="A0A0G4EE34"/>
<evidence type="ECO:0000313" key="2">
    <source>
        <dbReference type="Proteomes" id="UP000041254"/>
    </source>
</evidence>
<dbReference type="Proteomes" id="UP000041254">
    <property type="component" value="Unassembled WGS sequence"/>
</dbReference>
<accession>A0A0G4EE34</accession>
<protein>
    <submittedName>
        <fullName evidence="1">Uncharacterized protein</fullName>
    </submittedName>
</protein>
<name>A0A0G4EE34_VITBC</name>
<dbReference type="VEuPathDB" id="CryptoDB:Vbra_11307"/>
<dbReference type="InParanoid" id="A0A0G4EE34"/>
<gene>
    <name evidence="1" type="ORF">Vbra_11307</name>
</gene>
<proteinExistence type="predicted"/>
<sequence length="190" mass="21657">MAARGRGEVVREGVDVLLVTIKEADPPSAVNAPMEHLFDERQESPGDTKYYRFAVDRRMLQEASSKMKDYADQFSDSQEVNINDFDNATLNTLVEILSDKQLFMSHPRALLRRRSTFQCLNLLHFSRRFDIDWLIKALVDELESKHRTLGPRTIDVLNQQIANQCGEGDGEGTDKAAGPLRLTCRLPRHQ</sequence>
<evidence type="ECO:0000313" key="1">
    <source>
        <dbReference type="EMBL" id="CEL93599.1"/>
    </source>
</evidence>
<dbReference type="EMBL" id="CDMY01000179">
    <property type="protein sequence ID" value="CEL93599.1"/>
    <property type="molecule type" value="Genomic_DNA"/>
</dbReference>